<feature type="compositionally biased region" description="Basic and acidic residues" evidence="1">
    <location>
        <begin position="115"/>
        <end position="124"/>
    </location>
</feature>
<protein>
    <submittedName>
        <fullName evidence="3">Uncharacterized protein</fullName>
    </submittedName>
</protein>
<feature type="compositionally biased region" description="Basic and acidic residues" evidence="1">
    <location>
        <begin position="164"/>
        <end position="183"/>
    </location>
</feature>
<dbReference type="AlphaFoldDB" id="A0A016VX95"/>
<evidence type="ECO:0000313" key="3">
    <source>
        <dbReference type="EMBL" id="EYC32224.1"/>
    </source>
</evidence>
<proteinExistence type="predicted"/>
<keyword evidence="2" id="KW-0812">Transmembrane</keyword>
<comment type="caution">
    <text evidence="3">The sequence shown here is derived from an EMBL/GenBank/DDBJ whole genome shotgun (WGS) entry which is preliminary data.</text>
</comment>
<evidence type="ECO:0000256" key="2">
    <source>
        <dbReference type="SAM" id="Phobius"/>
    </source>
</evidence>
<accession>A0A016VX95</accession>
<evidence type="ECO:0000313" key="4">
    <source>
        <dbReference type="Proteomes" id="UP000024635"/>
    </source>
</evidence>
<feature type="region of interest" description="Disordered" evidence="1">
    <location>
        <begin position="200"/>
        <end position="242"/>
    </location>
</feature>
<feature type="transmembrane region" description="Helical" evidence="2">
    <location>
        <begin position="335"/>
        <end position="357"/>
    </location>
</feature>
<gene>
    <name evidence="3" type="primary">Acey_s0003.g1467</name>
    <name evidence="3" type="ORF">Y032_0003g1467</name>
</gene>
<keyword evidence="2" id="KW-1133">Transmembrane helix</keyword>
<organism evidence="3 4">
    <name type="scientific">Ancylostoma ceylanicum</name>
    <dbReference type="NCBI Taxonomy" id="53326"/>
    <lineage>
        <taxon>Eukaryota</taxon>
        <taxon>Metazoa</taxon>
        <taxon>Ecdysozoa</taxon>
        <taxon>Nematoda</taxon>
        <taxon>Chromadorea</taxon>
        <taxon>Rhabditida</taxon>
        <taxon>Rhabditina</taxon>
        <taxon>Rhabditomorpha</taxon>
        <taxon>Strongyloidea</taxon>
        <taxon>Ancylostomatidae</taxon>
        <taxon>Ancylostomatinae</taxon>
        <taxon>Ancylostoma</taxon>
    </lineage>
</organism>
<keyword evidence="4" id="KW-1185">Reference proteome</keyword>
<feature type="compositionally biased region" description="Basic and acidic residues" evidence="1">
    <location>
        <begin position="200"/>
        <end position="236"/>
    </location>
</feature>
<dbReference type="Proteomes" id="UP000024635">
    <property type="component" value="Unassembled WGS sequence"/>
</dbReference>
<reference evidence="4" key="1">
    <citation type="journal article" date="2015" name="Nat. Genet.">
        <title>The genome and transcriptome of the zoonotic hookworm Ancylostoma ceylanicum identify infection-specific gene families.</title>
        <authorList>
            <person name="Schwarz E.M."/>
            <person name="Hu Y."/>
            <person name="Antoshechkin I."/>
            <person name="Miller M.M."/>
            <person name="Sternberg P.W."/>
            <person name="Aroian R.V."/>
        </authorList>
    </citation>
    <scope>NUCLEOTIDE SEQUENCE</scope>
    <source>
        <strain evidence="4">HY135</strain>
    </source>
</reference>
<sequence length="441" mass="49289">MKIPPARLKMRVFYVIKALQIIVAAVVIFRLLHVTEICEIRQVNSRSGCLGAMKLAIPPLNTDLSVGDARGTVRTGLRVRLRRMKEILTKRDLSLEEIQEEGSPRRRKGQLDPSEEQKPEHVPKADTASKATDAPIATDHHTAKAEAASQANIVKSEPPMAKTDNQKVTHVTEEVKKETVAKEDASTVKPIVKDHTEVKAKDGKAVEEKHHSEKPKDNKEIEIKGYHESNDEKEASAKPGMENPKVVGKVVTLRAADKTPRPPTTLAPTIRLTNTVFNCLETNGPDILGFGDIDLSHSVALRLPVACLLLSIVGLAASMVHTFTNLSRPRRCRIFIENVAQIVMWSVCGFALFLIRQDWETTWNHASAGTFEPNYPSAWYCSEFTCYAMIVAFLFETYFFDYSFYKIYFEESLGNYTVVDRPDYGNSIYGTTVEPAEDIAL</sequence>
<name>A0A016VX95_9BILA</name>
<dbReference type="EMBL" id="JARK01001339">
    <property type="protein sequence ID" value="EYC32224.1"/>
    <property type="molecule type" value="Genomic_DNA"/>
</dbReference>
<feature type="transmembrane region" description="Helical" evidence="2">
    <location>
        <begin position="377"/>
        <end position="400"/>
    </location>
</feature>
<evidence type="ECO:0000256" key="1">
    <source>
        <dbReference type="SAM" id="MobiDB-lite"/>
    </source>
</evidence>
<feature type="region of interest" description="Disordered" evidence="1">
    <location>
        <begin position="98"/>
        <end position="183"/>
    </location>
</feature>
<feature type="transmembrane region" description="Helical" evidence="2">
    <location>
        <begin position="12"/>
        <end position="32"/>
    </location>
</feature>
<keyword evidence="2" id="KW-0472">Membrane</keyword>
<dbReference type="OrthoDB" id="5865829at2759"/>
<feature type="transmembrane region" description="Helical" evidence="2">
    <location>
        <begin position="303"/>
        <end position="323"/>
    </location>
</feature>